<dbReference type="Proteomes" id="UP001501844">
    <property type="component" value="Unassembled WGS sequence"/>
</dbReference>
<evidence type="ECO:0000256" key="2">
    <source>
        <dbReference type="SAM" id="SignalP"/>
    </source>
</evidence>
<dbReference type="EMBL" id="BAABGX010000002">
    <property type="protein sequence ID" value="GAA4310470.1"/>
    <property type="molecule type" value="Genomic_DNA"/>
</dbReference>
<evidence type="ECO:0008006" key="5">
    <source>
        <dbReference type="Google" id="ProtNLM"/>
    </source>
</evidence>
<protein>
    <recommendedName>
        <fullName evidence="5">Tetratricopeptide repeat-containing protein</fullName>
    </recommendedName>
</protein>
<comment type="caution">
    <text evidence="3">The sequence shown here is derived from an EMBL/GenBank/DDBJ whole genome shotgun (WGS) entry which is preliminary data.</text>
</comment>
<feature type="compositionally biased region" description="Low complexity" evidence="1">
    <location>
        <begin position="129"/>
        <end position="152"/>
    </location>
</feature>
<name>A0ABP8FT95_9BACT</name>
<feature type="region of interest" description="Disordered" evidence="1">
    <location>
        <begin position="128"/>
        <end position="155"/>
    </location>
</feature>
<proteinExistence type="predicted"/>
<dbReference type="RefSeq" id="WP_345167440.1">
    <property type="nucleotide sequence ID" value="NZ_BAABGX010000002.1"/>
</dbReference>
<evidence type="ECO:0000256" key="1">
    <source>
        <dbReference type="SAM" id="MobiDB-lite"/>
    </source>
</evidence>
<organism evidence="3 4">
    <name type="scientific">Nibribacter koreensis</name>
    <dbReference type="NCBI Taxonomy" id="1084519"/>
    <lineage>
        <taxon>Bacteria</taxon>
        <taxon>Pseudomonadati</taxon>
        <taxon>Bacteroidota</taxon>
        <taxon>Cytophagia</taxon>
        <taxon>Cytophagales</taxon>
        <taxon>Hymenobacteraceae</taxon>
        <taxon>Nibribacter</taxon>
    </lineage>
</organism>
<keyword evidence="4" id="KW-1185">Reference proteome</keyword>
<gene>
    <name evidence="3" type="ORF">GCM10023183_28430</name>
</gene>
<dbReference type="InterPro" id="IPR011990">
    <property type="entry name" value="TPR-like_helical_dom_sf"/>
</dbReference>
<dbReference type="Gene3D" id="1.25.40.10">
    <property type="entry name" value="Tetratricopeptide repeat domain"/>
    <property type="match status" value="2"/>
</dbReference>
<evidence type="ECO:0000313" key="4">
    <source>
        <dbReference type="Proteomes" id="UP001501844"/>
    </source>
</evidence>
<keyword evidence="2" id="KW-0732">Signal</keyword>
<dbReference type="SUPFAM" id="SSF48452">
    <property type="entry name" value="TPR-like"/>
    <property type="match status" value="1"/>
</dbReference>
<reference evidence="4" key="1">
    <citation type="journal article" date="2019" name="Int. J. Syst. Evol. Microbiol.">
        <title>The Global Catalogue of Microorganisms (GCM) 10K type strain sequencing project: providing services to taxonomists for standard genome sequencing and annotation.</title>
        <authorList>
            <consortium name="The Broad Institute Genomics Platform"/>
            <consortium name="The Broad Institute Genome Sequencing Center for Infectious Disease"/>
            <person name="Wu L."/>
            <person name="Ma J."/>
        </authorList>
    </citation>
    <scope>NUCLEOTIDE SEQUENCE [LARGE SCALE GENOMIC DNA]</scope>
    <source>
        <strain evidence="4">JCM 17917</strain>
    </source>
</reference>
<evidence type="ECO:0000313" key="3">
    <source>
        <dbReference type="EMBL" id="GAA4310470.1"/>
    </source>
</evidence>
<feature type="chain" id="PRO_5047398440" description="Tetratricopeptide repeat-containing protein" evidence="2">
    <location>
        <begin position="24"/>
        <end position="389"/>
    </location>
</feature>
<feature type="signal peptide" evidence="2">
    <location>
        <begin position="1"/>
        <end position="23"/>
    </location>
</feature>
<sequence length="389" mass="42390">MSKLLTLVVTAYLCLVTSTTASGQNGQDELEVYVQKLKTSQATGGSETVFLSIGSDFMYAQEYFEAKNYSSAASGFRAITQRQKDHAFAHYQLAVALLRQNDLEKTQEAEEALASAFALKPSLKERYAQDQPQRSASAAAPPVATVPDSSSPKATGAEYQGLAGYIAMLKHSYATGGKETQMLSAGQEAHEGIQYYESGEYGSAETRFSLSLARDARNPYVNYLAAVSLAAQGKSQAAQVYYQKAIAHDGSLQKSYAADVAIARAKWDKKQQASMIKPAPVTKVVYGGALTYGKYTCHQSVWNGPNASPAYRFEYKGYFDLKKDGTYRWLDNGGTGKYSYNTKTGALTWLSGPMKGQAPASSKYQKGTTVAQITVEYAKNYRWECGCNK</sequence>
<accession>A0ABP8FT95</accession>